<keyword evidence="3" id="KW-0274">FAD</keyword>
<evidence type="ECO:0000313" key="10">
    <source>
        <dbReference type="Proteomes" id="UP000018001"/>
    </source>
</evidence>
<dbReference type="PANTHER" id="PTHR47356">
    <property type="entry name" value="FAD-DEPENDENT MONOOXYGENASE ASQG-RELATED"/>
    <property type="match status" value="1"/>
</dbReference>
<dbReference type="InterPro" id="IPR002347">
    <property type="entry name" value="SDR_fam"/>
</dbReference>
<dbReference type="InterPro" id="IPR050562">
    <property type="entry name" value="FAD_mOase_fung"/>
</dbReference>
<dbReference type="GO" id="GO:0006351">
    <property type="term" value="P:DNA-templated transcription"/>
    <property type="evidence" value="ECO:0007669"/>
    <property type="project" value="InterPro"/>
</dbReference>
<reference evidence="10" key="1">
    <citation type="journal article" date="2014" name="Genome Announc.">
        <title>Draft genome sequence of the formaldehyde-resistant fungus Byssochlamys spectabilis No. 5 (anamorph Paecilomyces variotii No. 5) (NBRC109023).</title>
        <authorList>
            <person name="Oka T."/>
            <person name="Ekino K."/>
            <person name="Fukuda K."/>
            <person name="Nomura Y."/>
        </authorList>
    </citation>
    <scope>NUCLEOTIDE SEQUENCE [LARGE SCALE GENOMIC DNA]</scope>
    <source>
        <strain evidence="10">No. 5 / NBRC 109023</strain>
    </source>
</reference>
<dbReference type="SUPFAM" id="SSF51905">
    <property type="entry name" value="FAD/NAD(P)-binding domain"/>
    <property type="match status" value="1"/>
</dbReference>
<dbReference type="GO" id="GO:0008270">
    <property type="term" value="F:zinc ion binding"/>
    <property type="evidence" value="ECO:0007669"/>
    <property type="project" value="InterPro"/>
</dbReference>
<evidence type="ECO:0000256" key="5">
    <source>
        <dbReference type="ARBA" id="ARBA00023002"/>
    </source>
</evidence>
<evidence type="ECO:0000313" key="9">
    <source>
        <dbReference type="EMBL" id="GAD93915.1"/>
    </source>
</evidence>
<dbReference type="eggNOG" id="KOG2614">
    <property type="taxonomic scope" value="Eukaryota"/>
</dbReference>
<dbReference type="Pfam" id="PF01494">
    <property type="entry name" value="FAD_binding_3"/>
    <property type="match status" value="1"/>
</dbReference>
<protein>
    <recommendedName>
        <fullName evidence="8">Xylanolytic transcriptional activator regulatory domain-containing protein</fullName>
    </recommendedName>
</protein>
<feature type="region of interest" description="Disordered" evidence="7">
    <location>
        <begin position="730"/>
        <end position="751"/>
    </location>
</feature>
<dbReference type="Gene3D" id="3.50.50.60">
    <property type="entry name" value="FAD/NAD(P)-binding domain"/>
    <property type="match status" value="1"/>
</dbReference>
<dbReference type="CDD" id="cd12148">
    <property type="entry name" value="fungal_TF_MHR"/>
    <property type="match status" value="1"/>
</dbReference>
<keyword evidence="10" id="KW-1185">Reference proteome</keyword>
<dbReference type="PANTHER" id="PTHR47356:SF2">
    <property type="entry name" value="FAD-BINDING DOMAIN-CONTAINING PROTEIN-RELATED"/>
    <property type="match status" value="1"/>
</dbReference>
<dbReference type="OrthoDB" id="3362851at2759"/>
<dbReference type="Pfam" id="PF04082">
    <property type="entry name" value="Fungal_trans"/>
    <property type="match status" value="1"/>
</dbReference>
<dbReference type="HOGENOM" id="CLU_266569_0_0_1"/>
<comment type="similarity">
    <text evidence="1">Belongs to the paxM FAD-dependent monooxygenase family.</text>
</comment>
<dbReference type="AlphaFoldDB" id="V5HVZ8"/>
<dbReference type="SUPFAM" id="SSF51735">
    <property type="entry name" value="NAD(P)-binding Rossmann-fold domains"/>
    <property type="match status" value="1"/>
</dbReference>
<dbReference type="InterPro" id="IPR020904">
    <property type="entry name" value="Sc_DH/Rdtase_CS"/>
</dbReference>
<dbReference type="GO" id="GO:0003677">
    <property type="term" value="F:DNA binding"/>
    <property type="evidence" value="ECO:0007669"/>
    <property type="project" value="InterPro"/>
</dbReference>
<dbReference type="InParanoid" id="V5HVZ8"/>
<sequence>MSAPHGSFKVIVIGGGPVGLVAAHALFLAGIDFVVLERRPAIVEDKGASLIVHPHSLRVLHQFGILEALLSRAAELYHHLSFTADGYVFNEGNRYIRIRENHGHGPVAFHRAELVEILYNGLAAIAKRKVLTDKKVVNIQTTSNGVTVTCADGSTFHGSMVIGADGVYSKTREIMRDLALKEDPMRPWDPQYPYTATYQLLYGSFPSPSPSGQGYDIQSKGKAIMYFSGPERGWFFLYKRLPRQTRGRTDYTHQDIEHVAQEFAEYPLTRSVKVKDVWPRMLGAGLTNLDEGIVNNWSFGRIVLVGDACHKMTTHLGLGFNHGIQDVVLLCNSLQKAIRADRSGNPDANTLSGVFERYAAVRKSPVCSLKGDVLKSGLETRMHAWHNIWYYILSRYLTVPRVVEDLFMRYVMVPEFRKGQVLDYVPKEEPMKGKISWIYPMNSRVKGDGLTKTTIMMQSTLFALVTGCSSGIGKELAVAFAARGVTVLATARRAESLNELRSKHENIEAFSLELADGESIERLKDAIIKRTGGHLDFLINNAGTHYAATAMDLDIQEVMALFQINVFAVMRICQAFVPLLRRSPRARIVQIGSVTRGIPVVWQGAYNASKAALSQYSRTLRLEMKPLGIEVIEIITGFVRSNILHHGLHAPEGSLYLPILGVVEDIKYRGNANGMPPDLYAASVVKRLMRPQVSPEIWEGGMAHYLRVLIAILPLQLLTRVGVGEAGMEKRGGVVNSNKPREDGSIPQAPNLVLTQGRSLTPVEYASNEPSSVSGVAPEEASSTPSNASCLNFPSDQEEYLFFDIAQDANPIFSKERFLHRYRSSLCSQDLICTMAVIAAKLTQFSSTNDRLRLDAGLDSLLSSSLLEDDLVGNAPSLDQFRKAYLLAFYEFHQFPGHQSWLRIGRVTRMAYHIGLDRLDHIRVLYPEWTTVSNADIQEWRSLWWCLYRLDTYSNLSAGTPYLIDDSVINTSFNLGHNQDPFEGICLPPNSEGLSKLLPAILSETETLLTNVHNIIIAIIRQAGLVVRMHLLRWKDGIVAQVTNVERQLATLRLALPLGWLNPRRNAFSDERPADHHARLITIFLLRMAQLLLSLVDCGQQQADDWLASWQRVLETCQDIASLAEQWDSAFCLTVDPAITFTIFTALIFLDLHRKSGMSDDNLRSKIDHDITVLHLQLKHFGDIWTQSRLLTLSFESFVESVSGQLSHEQIVLILSRFEAPLHPRWLQFLSSARSVLEACQP</sequence>
<dbReference type="PRINTS" id="PR00420">
    <property type="entry name" value="RNGMNOXGNASE"/>
</dbReference>
<keyword evidence="5" id="KW-0560">Oxidoreductase</keyword>
<dbReference type="EMBL" id="BAUL01000071">
    <property type="protein sequence ID" value="GAD93915.1"/>
    <property type="molecule type" value="Genomic_DNA"/>
</dbReference>
<dbReference type="Gene3D" id="3.40.50.720">
    <property type="entry name" value="NAD(P)-binding Rossmann-like Domain"/>
    <property type="match status" value="1"/>
</dbReference>
<dbReference type="Pfam" id="PF00106">
    <property type="entry name" value="adh_short"/>
    <property type="match status" value="1"/>
</dbReference>
<dbReference type="Proteomes" id="UP000018001">
    <property type="component" value="Unassembled WGS sequence"/>
</dbReference>
<keyword evidence="4" id="KW-0521">NADP</keyword>
<keyword evidence="2" id="KW-0285">Flavoprotein</keyword>
<evidence type="ECO:0000256" key="1">
    <source>
        <dbReference type="ARBA" id="ARBA00007992"/>
    </source>
</evidence>
<dbReference type="eggNOG" id="KOG1209">
    <property type="taxonomic scope" value="Eukaryota"/>
</dbReference>
<dbReference type="InterPro" id="IPR036188">
    <property type="entry name" value="FAD/NAD-bd_sf"/>
</dbReference>
<dbReference type="SMART" id="SM00906">
    <property type="entry name" value="Fungal_trans"/>
    <property type="match status" value="1"/>
</dbReference>
<name>V5HVZ8_BYSSN</name>
<feature type="domain" description="Xylanolytic transcriptional activator regulatory" evidence="8">
    <location>
        <begin position="900"/>
        <end position="980"/>
    </location>
</feature>
<dbReference type="GO" id="GO:0071949">
    <property type="term" value="F:FAD binding"/>
    <property type="evidence" value="ECO:0007669"/>
    <property type="project" value="InterPro"/>
</dbReference>
<dbReference type="InterPro" id="IPR036291">
    <property type="entry name" value="NAD(P)-bd_dom_sf"/>
</dbReference>
<evidence type="ECO:0000256" key="6">
    <source>
        <dbReference type="ARBA" id="ARBA00023242"/>
    </source>
</evidence>
<evidence type="ECO:0000256" key="3">
    <source>
        <dbReference type="ARBA" id="ARBA00022827"/>
    </source>
</evidence>
<dbReference type="GO" id="GO:0004497">
    <property type="term" value="F:monooxygenase activity"/>
    <property type="evidence" value="ECO:0007669"/>
    <property type="project" value="InterPro"/>
</dbReference>
<keyword evidence="6" id="KW-0539">Nucleus</keyword>
<dbReference type="InterPro" id="IPR007219">
    <property type="entry name" value="XnlR_reg_dom"/>
</dbReference>
<proteinExistence type="inferred from homology"/>
<evidence type="ECO:0000259" key="8">
    <source>
        <dbReference type="SMART" id="SM00906"/>
    </source>
</evidence>
<dbReference type="PROSITE" id="PS00061">
    <property type="entry name" value="ADH_SHORT"/>
    <property type="match status" value="1"/>
</dbReference>
<comment type="caution">
    <text evidence="9">The sequence shown here is derived from an EMBL/GenBank/DDBJ whole genome shotgun (WGS) entry which is preliminary data.</text>
</comment>
<evidence type="ECO:0000256" key="7">
    <source>
        <dbReference type="SAM" id="MobiDB-lite"/>
    </source>
</evidence>
<dbReference type="CDD" id="cd05374">
    <property type="entry name" value="17beta-HSD-like_SDR_c"/>
    <property type="match status" value="1"/>
</dbReference>
<evidence type="ECO:0000256" key="4">
    <source>
        <dbReference type="ARBA" id="ARBA00022857"/>
    </source>
</evidence>
<accession>V5HVZ8</accession>
<organism evidence="9 10">
    <name type="scientific">Byssochlamys spectabilis (strain No. 5 / NBRC 109023)</name>
    <name type="common">Paecilomyces variotii</name>
    <dbReference type="NCBI Taxonomy" id="1356009"/>
    <lineage>
        <taxon>Eukaryota</taxon>
        <taxon>Fungi</taxon>
        <taxon>Dikarya</taxon>
        <taxon>Ascomycota</taxon>
        <taxon>Pezizomycotina</taxon>
        <taxon>Eurotiomycetes</taxon>
        <taxon>Eurotiomycetidae</taxon>
        <taxon>Eurotiales</taxon>
        <taxon>Thermoascaceae</taxon>
        <taxon>Paecilomyces</taxon>
    </lineage>
</organism>
<dbReference type="InterPro" id="IPR002938">
    <property type="entry name" value="FAD-bd"/>
</dbReference>
<gene>
    <name evidence="9" type="ORF">PVAR5_2533</name>
</gene>
<feature type="region of interest" description="Disordered" evidence="7">
    <location>
        <begin position="765"/>
        <end position="789"/>
    </location>
</feature>
<evidence type="ECO:0000256" key="2">
    <source>
        <dbReference type="ARBA" id="ARBA00022630"/>
    </source>
</evidence>